<protein>
    <submittedName>
        <fullName evidence="8">(Perigord truffle) hypothetical protein</fullName>
    </submittedName>
</protein>
<reference evidence="8 9" key="1">
    <citation type="journal article" date="2010" name="Nature">
        <title>Perigord black truffle genome uncovers evolutionary origins and mechanisms of symbiosis.</title>
        <authorList>
            <person name="Martin F."/>
            <person name="Kohler A."/>
            <person name="Murat C."/>
            <person name="Balestrini R."/>
            <person name="Coutinho P.M."/>
            <person name="Jaillon O."/>
            <person name="Montanini B."/>
            <person name="Morin E."/>
            <person name="Noel B."/>
            <person name="Percudani R."/>
            <person name="Porcel B."/>
            <person name="Rubini A."/>
            <person name="Amicucci A."/>
            <person name="Amselem J."/>
            <person name="Anthouard V."/>
            <person name="Arcioni S."/>
            <person name="Artiguenave F."/>
            <person name="Aury J.M."/>
            <person name="Ballario P."/>
            <person name="Bolchi A."/>
            <person name="Brenna A."/>
            <person name="Brun A."/>
            <person name="Buee M."/>
            <person name="Cantarel B."/>
            <person name="Chevalier G."/>
            <person name="Couloux A."/>
            <person name="Da Silva C."/>
            <person name="Denoeud F."/>
            <person name="Duplessis S."/>
            <person name="Ghignone S."/>
            <person name="Hilselberger B."/>
            <person name="Iotti M."/>
            <person name="Marcais B."/>
            <person name="Mello A."/>
            <person name="Miranda M."/>
            <person name="Pacioni G."/>
            <person name="Quesneville H."/>
            <person name="Riccioni C."/>
            <person name="Ruotolo R."/>
            <person name="Splivallo R."/>
            <person name="Stocchi V."/>
            <person name="Tisserant E."/>
            <person name="Viscomi A.R."/>
            <person name="Zambonelli A."/>
            <person name="Zampieri E."/>
            <person name="Henrissat B."/>
            <person name="Lebrun M.H."/>
            <person name="Paolocci F."/>
            <person name="Bonfante P."/>
            <person name="Ottonello S."/>
            <person name="Wincker P."/>
        </authorList>
    </citation>
    <scope>NUCLEOTIDE SEQUENCE [LARGE SCALE GENOMIC DNA]</scope>
    <source>
        <strain evidence="8 9">Mel28</strain>
    </source>
</reference>
<dbReference type="InterPro" id="IPR002129">
    <property type="entry name" value="PyrdxlP-dep_de-COase"/>
</dbReference>
<keyword evidence="3 5" id="KW-0663">Pyridoxal phosphate</keyword>
<keyword evidence="9" id="KW-1185">Reference proteome</keyword>
<dbReference type="GO" id="GO:0005737">
    <property type="term" value="C:cytoplasm"/>
    <property type="evidence" value="ECO:0007669"/>
    <property type="project" value="TreeGrafter"/>
</dbReference>
<dbReference type="InterPro" id="IPR015422">
    <property type="entry name" value="PyrdxlP-dep_Trfase_small"/>
</dbReference>
<accession>D5GLP2</accession>
<evidence type="ECO:0000256" key="6">
    <source>
        <dbReference type="RuleBase" id="RU000382"/>
    </source>
</evidence>
<evidence type="ECO:0000256" key="3">
    <source>
        <dbReference type="ARBA" id="ARBA00022898"/>
    </source>
</evidence>
<evidence type="ECO:0000313" key="9">
    <source>
        <dbReference type="Proteomes" id="UP000006911"/>
    </source>
</evidence>
<comment type="similarity">
    <text evidence="2 6">Belongs to the group II decarboxylase family.</text>
</comment>
<dbReference type="InterPro" id="IPR010977">
    <property type="entry name" value="Aromatic_deC"/>
</dbReference>
<evidence type="ECO:0000256" key="2">
    <source>
        <dbReference type="ARBA" id="ARBA00009533"/>
    </source>
</evidence>
<dbReference type="GeneID" id="9182738"/>
<gene>
    <name evidence="8" type="ORF">GSTUM_00010295001</name>
</gene>
<dbReference type="eggNOG" id="KOG0628">
    <property type="taxonomic scope" value="Eukaryota"/>
</dbReference>
<dbReference type="InParanoid" id="D5GLP2"/>
<sequence>MHPQSVFKTGSPPPSNSTNPIHPTAAHFLTQLLSTLSALPHPVPDPQTITAARTILTHHLPHTGLGLEHTAQHLLSLLPSFARTTAHYYAFVTGSVTPAAHLADLLVSTVDANVQVHLPQDSLVTEVEDVALRLLCQLFRLDEREWAGRVITTGATAGNVLGLACGREEVLNRRLRARGVDEGRGGVGELGLLEACIRAGATGVKVFSAMAHSSLLKAAAVVGIGRGNVVDIGRVEKPWEIDLARLKEELERAEAEGVVSIVVVSFGEVNTGRFDGGMEEIRKLADEYGAWLHTDAAFGIFARVLGSEESGDGGFARGLELADSIVGDGHKILNVPYDCGFFFTRDSRVLLATFVNTAPYLSPSSSPDGIQSPLNLGLENSRRFRALPVYATLCAYGVSGYKDLLSRLVAHSRNIATFIHGHGSYQLLNGPIGDIFVIVLFSAKEDGLNHRLKKAINDTRKMYVSGTMWSNRPAIRIAVANWQVESDELEVVKEVLQELARQT</sequence>
<name>D5GLP2_TUBMM</name>
<dbReference type="Gene3D" id="3.40.640.10">
    <property type="entry name" value="Type I PLP-dependent aspartate aminotransferase-like (Major domain)"/>
    <property type="match status" value="1"/>
</dbReference>
<dbReference type="AlphaFoldDB" id="D5GLP2"/>
<organism evidence="8 9">
    <name type="scientific">Tuber melanosporum (strain Mel28)</name>
    <name type="common">Perigord black truffle</name>
    <dbReference type="NCBI Taxonomy" id="656061"/>
    <lineage>
        <taxon>Eukaryota</taxon>
        <taxon>Fungi</taxon>
        <taxon>Dikarya</taxon>
        <taxon>Ascomycota</taxon>
        <taxon>Pezizomycotina</taxon>
        <taxon>Pezizomycetes</taxon>
        <taxon>Pezizales</taxon>
        <taxon>Tuberaceae</taxon>
        <taxon>Tuber</taxon>
    </lineage>
</organism>
<dbReference type="EMBL" id="FN430350">
    <property type="protein sequence ID" value="CAZ85435.1"/>
    <property type="molecule type" value="Genomic_DNA"/>
</dbReference>
<dbReference type="RefSeq" id="XP_002841244.1">
    <property type="nucleotide sequence ID" value="XM_002841198.1"/>
</dbReference>
<dbReference type="SUPFAM" id="SSF53383">
    <property type="entry name" value="PLP-dependent transferases"/>
    <property type="match status" value="1"/>
</dbReference>
<evidence type="ECO:0000256" key="4">
    <source>
        <dbReference type="ARBA" id="ARBA00023239"/>
    </source>
</evidence>
<dbReference type="OMA" id="SWATDAH"/>
<feature type="modified residue" description="N6-(pyridoxal phosphate)lysine" evidence="5">
    <location>
        <position position="331"/>
    </location>
</feature>
<feature type="region of interest" description="Disordered" evidence="7">
    <location>
        <begin position="1"/>
        <end position="22"/>
    </location>
</feature>
<comment type="cofactor">
    <cofactor evidence="1 5 6">
        <name>pyridoxal 5'-phosphate</name>
        <dbReference type="ChEBI" id="CHEBI:597326"/>
    </cofactor>
</comment>
<dbReference type="Proteomes" id="UP000006911">
    <property type="component" value="Unassembled WGS sequence"/>
</dbReference>
<dbReference type="PANTHER" id="PTHR11999:SF165">
    <property type="entry name" value="DECARBOXYLASE, PUTATIVE (AFU_ORTHOLOGUE AFUA_2G04980)-RELATED"/>
    <property type="match status" value="1"/>
</dbReference>
<evidence type="ECO:0000313" key="8">
    <source>
        <dbReference type="EMBL" id="CAZ85435.1"/>
    </source>
</evidence>
<dbReference type="Gene3D" id="3.90.1150.10">
    <property type="entry name" value="Aspartate Aminotransferase, domain 1"/>
    <property type="match status" value="1"/>
</dbReference>
<dbReference type="GO" id="GO:0019752">
    <property type="term" value="P:carboxylic acid metabolic process"/>
    <property type="evidence" value="ECO:0007669"/>
    <property type="project" value="InterPro"/>
</dbReference>
<evidence type="ECO:0000256" key="7">
    <source>
        <dbReference type="SAM" id="MobiDB-lite"/>
    </source>
</evidence>
<evidence type="ECO:0000256" key="1">
    <source>
        <dbReference type="ARBA" id="ARBA00001933"/>
    </source>
</evidence>
<dbReference type="KEGG" id="tml:GSTUM_00010295001"/>
<dbReference type="PANTHER" id="PTHR11999">
    <property type="entry name" value="GROUP II PYRIDOXAL-5-PHOSPHATE DECARBOXYLASE"/>
    <property type="match status" value="1"/>
</dbReference>
<dbReference type="Pfam" id="PF00282">
    <property type="entry name" value="Pyridoxal_deC"/>
    <property type="match status" value="1"/>
</dbReference>
<evidence type="ECO:0000256" key="5">
    <source>
        <dbReference type="PIRSR" id="PIRSR602129-50"/>
    </source>
</evidence>
<dbReference type="GO" id="GO:0016831">
    <property type="term" value="F:carboxy-lyase activity"/>
    <property type="evidence" value="ECO:0007669"/>
    <property type="project" value="TreeGrafter"/>
</dbReference>
<dbReference type="HOGENOM" id="CLU_011856_6_2_1"/>
<dbReference type="GO" id="GO:0030170">
    <property type="term" value="F:pyridoxal phosphate binding"/>
    <property type="evidence" value="ECO:0007669"/>
    <property type="project" value="InterPro"/>
</dbReference>
<keyword evidence="4 6" id="KW-0456">Lyase</keyword>
<dbReference type="InterPro" id="IPR015424">
    <property type="entry name" value="PyrdxlP-dep_Trfase"/>
</dbReference>
<dbReference type="InterPro" id="IPR015421">
    <property type="entry name" value="PyrdxlP-dep_Trfase_major"/>
</dbReference>
<proteinExistence type="inferred from homology"/>
<dbReference type="STRING" id="656061.D5GLP2"/>